<accession>A0A6J6YPU3</accession>
<dbReference type="PANTHER" id="PTHR30476:SF0">
    <property type="entry name" value="UPF0234 PROTEIN YAJQ"/>
    <property type="match status" value="1"/>
</dbReference>
<reference evidence="6" key="1">
    <citation type="submission" date="2020-05" db="EMBL/GenBank/DDBJ databases">
        <authorList>
            <person name="Chiriac C."/>
            <person name="Salcher M."/>
            <person name="Ghai R."/>
            <person name="Kavagutti S V."/>
        </authorList>
    </citation>
    <scope>NUCLEOTIDE SEQUENCE</scope>
</reference>
<dbReference type="GO" id="GO:0000166">
    <property type="term" value="F:nucleotide binding"/>
    <property type="evidence" value="ECO:0007669"/>
    <property type="project" value="UniProtKB-KW"/>
</dbReference>
<dbReference type="NCBIfam" id="NF003819">
    <property type="entry name" value="PRK05412.1"/>
    <property type="match status" value="1"/>
</dbReference>
<dbReference type="InterPro" id="IPR035570">
    <property type="entry name" value="UPF0234_N"/>
</dbReference>
<evidence type="ECO:0000313" key="3">
    <source>
        <dbReference type="EMBL" id="CAB4583755.1"/>
    </source>
</evidence>
<dbReference type="EMBL" id="CAEZUF010000002">
    <property type="protein sequence ID" value="CAB4583755.1"/>
    <property type="molecule type" value="Genomic_DNA"/>
</dbReference>
<dbReference type="EMBL" id="CAFAAT010000114">
    <property type="protein sequence ID" value="CAB4810263.1"/>
    <property type="molecule type" value="Genomic_DNA"/>
</dbReference>
<evidence type="ECO:0000313" key="6">
    <source>
        <dbReference type="EMBL" id="CAB4810263.1"/>
    </source>
</evidence>
<dbReference type="Gene3D" id="3.30.70.990">
    <property type="entry name" value="YajQ-like, domain 2"/>
    <property type="match status" value="1"/>
</dbReference>
<evidence type="ECO:0000313" key="5">
    <source>
        <dbReference type="EMBL" id="CAB4795236.1"/>
    </source>
</evidence>
<dbReference type="Pfam" id="PF04461">
    <property type="entry name" value="YajQ"/>
    <property type="match status" value="1"/>
</dbReference>
<dbReference type="CDD" id="cd11740">
    <property type="entry name" value="YajQ_like"/>
    <property type="match status" value="1"/>
</dbReference>
<sequence>MADSSFDVVSKVDRMELDNALNQASREIATRFDFKNTGTKIEMSGEKILVESETEERAKAALDVLKEKMVKRTVSLKYLDTAEPMLSGKVYRIFSAIKEGISQENAKKIAKLLKDEGSKNLKTQIQGDELRVSSKSKDDLQEAIAMIKSAPLDFAVQFQNFR</sequence>
<dbReference type="EMBL" id="CAFAAE010000137">
    <property type="protein sequence ID" value="CAB4795236.1"/>
    <property type="molecule type" value="Genomic_DNA"/>
</dbReference>
<dbReference type="EMBL" id="CAEZYX010000108">
    <property type="protein sequence ID" value="CAB4746528.1"/>
    <property type="molecule type" value="Genomic_DNA"/>
</dbReference>
<dbReference type="AlphaFoldDB" id="A0A6J6YPU3"/>
<dbReference type="PANTHER" id="PTHR30476">
    <property type="entry name" value="UPF0234 PROTEIN YAJQ"/>
    <property type="match status" value="1"/>
</dbReference>
<dbReference type="EMBL" id="CAFBPL010000087">
    <property type="protein sequence ID" value="CAB5018898.1"/>
    <property type="molecule type" value="Genomic_DNA"/>
</dbReference>
<evidence type="ECO:0000313" key="7">
    <source>
        <dbReference type="EMBL" id="CAB5018898.1"/>
    </source>
</evidence>
<dbReference type="Gene3D" id="3.30.70.860">
    <property type="match status" value="1"/>
</dbReference>
<evidence type="ECO:0000313" key="4">
    <source>
        <dbReference type="EMBL" id="CAB4746528.1"/>
    </source>
</evidence>
<dbReference type="SUPFAM" id="SSF89963">
    <property type="entry name" value="YajQ-like"/>
    <property type="match status" value="2"/>
</dbReference>
<dbReference type="EMBL" id="CAFBQT010000132">
    <property type="protein sequence ID" value="CAB5065891.1"/>
    <property type="molecule type" value="Genomic_DNA"/>
</dbReference>
<keyword evidence="1" id="KW-0547">Nucleotide-binding</keyword>
<evidence type="ECO:0000256" key="2">
    <source>
        <dbReference type="ARBA" id="ARBA00093450"/>
    </source>
</evidence>
<dbReference type="HAMAP" id="MF_00632">
    <property type="entry name" value="UPF0234"/>
    <property type="match status" value="1"/>
</dbReference>
<comment type="similarity">
    <text evidence="2">Belongs to the YajQ family.</text>
</comment>
<name>A0A6J6YPU3_9ZZZZ</name>
<dbReference type="InterPro" id="IPR035571">
    <property type="entry name" value="UPF0234-like_C"/>
</dbReference>
<protein>
    <submittedName>
        <fullName evidence="6">Unannotated protein</fullName>
    </submittedName>
</protein>
<dbReference type="InterPro" id="IPR007551">
    <property type="entry name" value="YajQ/Smlt4090-like"/>
</dbReference>
<organism evidence="6">
    <name type="scientific">freshwater metagenome</name>
    <dbReference type="NCBI Taxonomy" id="449393"/>
    <lineage>
        <taxon>unclassified sequences</taxon>
        <taxon>metagenomes</taxon>
        <taxon>ecological metagenomes</taxon>
    </lineage>
</organism>
<proteinExistence type="inferred from homology"/>
<dbReference type="FunFam" id="3.30.70.860:FF:000004">
    <property type="entry name" value="UPF0234 protein AWC22_11905"/>
    <property type="match status" value="1"/>
</dbReference>
<evidence type="ECO:0000313" key="8">
    <source>
        <dbReference type="EMBL" id="CAB5065891.1"/>
    </source>
</evidence>
<evidence type="ECO:0000256" key="1">
    <source>
        <dbReference type="ARBA" id="ARBA00022741"/>
    </source>
</evidence>
<gene>
    <name evidence="3" type="ORF">UFOPK1791_00074</name>
    <name evidence="4" type="ORF">UFOPK2802_00871</name>
    <name evidence="5" type="ORF">UFOPK2982_00848</name>
    <name evidence="6" type="ORF">UFOPK3083_00869</name>
    <name evidence="7" type="ORF">UFOPK4113_00705</name>
    <name evidence="8" type="ORF">UFOPK4355_00908</name>
</gene>
<dbReference type="InterPro" id="IPR036183">
    <property type="entry name" value="YajQ-like_sf"/>
</dbReference>
<dbReference type="GO" id="GO:0005829">
    <property type="term" value="C:cytosol"/>
    <property type="evidence" value="ECO:0007669"/>
    <property type="project" value="TreeGrafter"/>
</dbReference>